<feature type="domain" description="FAD dependent oxidoreductase" evidence="16">
    <location>
        <begin position="60"/>
        <end position="90"/>
    </location>
</feature>
<dbReference type="InterPro" id="IPR006076">
    <property type="entry name" value="FAD-dep_OxRdtase"/>
</dbReference>
<dbReference type="PRINTS" id="PR00420">
    <property type="entry name" value="RNGMNOXGNASE"/>
</dbReference>
<comment type="subcellular location">
    <subcellularLocation>
        <location evidence="3 14">Membrane</location>
        <topology evidence="3 14">Multi-pass membrane protein</topology>
    </subcellularLocation>
</comment>
<keyword evidence="7 14" id="KW-0285">Flavoprotein</keyword>
<feature type="domain" description="Squalene epoxidase" evidence="17">
    <location>
        <begin position="211"/>
        <end position="484"/>
    </location>
</feature>
<dbReference type="SUPFAM" id="SSF51905">
    <property type="entry name" value="FAD/NAD(P)-binding domain"/>
    <property type="match status" value="1"/>
</dbReference>
<evidence type="ECO:0000259" key="16">
    <source>
        <dbReference type="Pfam" id="PF01266"/>
    </source>
</evidence>
<dbReference type="AlphaFoldDB" id="A0A9Q0FPA3"/>
<dbReference type="InterPro" id="IPR040125">
    <property type="entry name" value="Squalene_monox"/>
</dbReference>
<dbReference type="PANTHER" id="PTHR10835">
    <property type="entry name" value="SQUALENE MONOOXYGENASE"/>
    <property type="match status" value="1"/>
</dbReference>
<comment type="catalytic activity">
    <reaction evidence="13 14">
        <text>squalene + reduced [NADPH--hemoprotein reductase] + O2 = (S)-2,3-epoxysqualene + oxidized [NADPH--hemoprotein reductase] + H2O + H(+)</text>
        <dbReference type="Rhea" id="RHEA:25282"/>
        <dbReference type="Rhea" id="RHEA-COMP:11964"/>
        <dbReference type="Rhea" id="RHEA-COMP:11965"/>
        <dbReference type="ChEBI" id="CHEBI:15377"/>
        <dbReference type="ChEBI" id="CHEBI:15378"/>
        <dbReference type="ChEBI" id="CHEBI:15379"/>
        <dbReference type="ChEBI" id="CHEBI:15440"/>
        <dbReference type="ChEBI" id="CHEBI:15441"/>
        <dbReference type="ChEBI" id="CHEBI:57618"/>
        <dbReference type="ChEBI" id="CHEBI:58210"/>
        <dbReference type="EC" id="1.14.14.17"/>
    </reaction>
</comment>
<protein>
    <recommendedName>
        <fullName evidence="6 14">Squalene monooxygenase</fullName>
        <ecNumber evidence="6 14">1.14.14.17</ecNumber>
    </recommendedName>
</protein>
<dbReference type="EC" id="1.14.14.17" evidence="6 14"/>
<evidence type="ECO:0000256" key="2">
    <source>
        <dbReference type="ARBA" id="ARBA00002173"/>
    </source>
</evidence>
<dbReference type="GO" id="GO:0050660">
    <property type="term" value="F:flavin adenine dinucleotide binding"/>
    <property type="evidence" value="ECO:0007669"/>
    <property type="project" value="UniProtKB-UniRule"/>
</dbReference>
<evidence type="ECO:0000256" key="14">
    <source>
        <dbReference type="RuleBase" id="RU367121"/>
    </source>
</evidence>
<keyword evidence="9 14" id="KW-0274">FAD</keyword>
<evidence type="ECO:0000256" key="15">
    <source>
        <dbReference type="SAM" id="MobiDB-lite"/>
    </source>
</evidence>
<evidence type="ECO:0000313" key="18">
    <source>
        <dbReference type="EMBL" id="KAJ4833976.1"/>
    </source>
</evidence>
<comment type="similarity">
    <text evidence="5 14">Belongs to the squalene monooxygenase family.</text>
</comment>
<keyword evidence="8 14" id="KW-0812">Transmembrane</keyword>
<feature type="region of interest" description="Disordered" evidence="15">
    <location>
        <begin position="35"/>
        <end position="54"/>
    </location>
</feature>
<comment type="caution">
    <text evidence="14">Lacks conserved residue(s) required for the propagation of feature annotation.</text>
</comment>
<comment type="caution">
    <text evidence="18">The sequence shown here is derived from an EMBL/GenBank/DDBJ whole genome shotgun (WGS) entry which is preliminary data.</text>
</comment>
<keyword evidence="19" id="KW-1185">Reference proteome</keyword>
<evidence type="ECO:0000256" key="7">
    <source>
        <dbReference type="ARBA" id="ARBA00022630"/>
    </source>
</evidence>
<keyword evidence="12 14" id="KW-0472">Membrane</keyword>
<comment type="cofactor">
    <cofactor evidence="1 14">
        <name>FAD</name>
        <dbReference type="ChEBI" id="CHEBI:57692"/>
    </cofactor>
</comment>
<proteinExistence type="inferred from homology"/>
<evidence type="ECO:0000256" key="12">
    <source>
        <dbReference type="ARBA" id="ARBA00023136"/>
    </source>
</evidence>
<dbReference type="Gene3D" id="3.50.50.60">
    <property type="entry name" value="FAD/NAD(P)-binding domain"/>
    <property type="match status" value="1"/>
</dbReference>
<dbReference type="GO" id="GO:0009725">
    <property type="term" value="P:response to hormone"/>
    <property type="evidence" value="ECO:0007669"/>
    <property type="project" value="UniProtKB-ARBA"/>
</dbReference>
<evidence type="ECO:0000256" key="13">
    <source>
        <dbReference type="ARBA" id="ARBA00048658"/>
    </source>
</evidence>
<evidence type="ECO:0000256" key="10">
    <source>
        <dbReference type="ARBA" id="ARBA00022989"/>
    </source>
</evidence>
<dbReference type="Pfam" id="PF08491">
    <property type="entry name" value="SE"/>
    <property type="match status" value="1"/>
</dbReference>
<accession>A0A9Q0FPA3</accession>
<dbReference type="Pfam" id="PF01266">
    <property type="entry name" value="DAO"/>
    <property type="match status" value="1"/>
</dbReference>
<name>A0A9Q0FPA3_9ROSI</name>
<evidence type="ECO:0000256" key="1">
    <source>
        <dbReference type="ARBA" id="ARBA00001974"/>
    </source>
</evidence>
<keyword evidence="10 14" id="KW-1133">Transmembrane helix</keyword>
<organism evidence="18 19">
    <name type="scientific">Turnera subulata</name>
    <dbReference type="NCBI Taxonomy" id="218843"/>
    <lineage>
        <taxon>Eukaryota</taxon>
        <taxon>Viridiplantae</taxon>
        <taxon>Streptophyta</taxon>
        <taxon>Embryophyta</taxon>
        <taxon>Tracheophyta</taxon>
        <taxon>Spermatophyta</taxon>
        <taxon>Magnoliopsida</taxon>
        <taxon>eudicotyledons</taxon>
        <taxon>Gunneridae</taxon>
        <taxon>Pentapetalae</taxon>
        <taxon>rosids</taxon>
        <taxon>fabids</taxon>
        <taxon>Malpighiales</taxon>
        <taxon>Passifloraceae</taxon>
        <taxon>Turnera</taxon>
    </lineage>
</organism>
<dbReference type="InterPro" id="IPR013698">
    <property type="entry name" value="Squalene_epoxidase"/>
</dbReference>
<comment type="function">
    <text evidence="2 14">Catalyzes the stereospecific oxidation of squalene to (S)-2,3-epoxysqualene, and is considered to be a rate-limiting enzyme in steroid biosynthesis.</text>
</comment>
<dbReference type="Proteomes" id="UP001141552">
    <property type="component" value="Unassembled WGS sequence"/>
</dbReference>
<feature type="transmembrane region" description="Helical" evidence="14">
    <location>
        <begin position="6"/>
        <end position="24"/>
    </location>
</feature>
<reference evidence="18" key="2">
    <citation type="journal article" date="2023" name="Plants (Basel)">
        <title>Annotation of the Turnera subulata (Passifloraceae) Draft Genome Reveals the S-Locus Evolved after the Divergence of Turneroideae from Passifloroideae in a Stepwise Manner.</title>
        <authorList>
            <person name="Henning P.M."/>
            <person name="Roalson E.H."/>
            <person name="Mir W."/>
            <person name="McCubbin A.G."/>
            <person name="Shore J.S."/>
        </authorList>
    </citation>
    <scope>NUCLEOTIDE SEQUENCE</scope>
    <source>
        <strain evidence="18">F60SS</strain>
    </source>
</reference>
<dbReference type="GO" id="GO:0016020">
    <property type="term" value="C:membrane"/>
    <property type="evidence" value="ECO:0007669"/>
    <property type="project" value="UniProtKB-SubCell"/>
</dbReference>
<dbReference type="GO" id="GO:0004506">
    <property type="term" value="F:squalene monooxygenase activity"/>
    <property type="evidence" value="ECO:0007669"/>
    <property type="project" value="UniProtKB-UniRule"/>
</dbReference>
<dbReference type="GO" id="GO:0016126">
    <property type="term" value="P:sterol biosynthetic process"/>
    <property type="evidence" value="ECO:0007669"/>
    <property type="project" value="UniProtKB-UniRule"/>
</dbReference>
<evidence type="ECO:0000256" key="8">
    <source>
        <dbReference type="ARBA" id="ARBA00022692"/>
    </source>
</evidence>
<dbReference type="OrthoDB" id="1678617at2759"/>
<reference evidence="18" key="1">
    <citation type="submission" date="2022-02" db="EMBL/GenBank/DDBJ databases">
        <authorList>
            <person name="Henning P.M."/>
            <person name="McCubbin A.G."/>
            <person name="Shore J.S."/>
        </authorList>
    </citation>
    <scope>NUCLEOTIDE SEQUENCE</scope>
    <source>
        <strain evidence="18">F60SS</strain>
        <tissue evidence="18">Leaves</tissue>
    </source>
</reference>
<evidence type="ECO:0000256" key="5">
    <source>
        <dbReference type="ARBA" id="ARBA00008802"/>
    </source>
</evidence>
<evidence type="ECO:0000256" key="11">
    <source>
        <dbReference type="ARBA" id="ARBA00023002"/>
    </source>
</evidence>
<dbReference type="GO" id="GO:0005783">
    <property type="term" value="C:endoplasmic reticulum"/>
    <property type="evidence" value="ECO:0007669"/>
    <property type="project" value="TreeGrafter"/>
</dbReference>
<dbReference type="EMBL" id="JAKUCV010004803">
    <property type="protein sequence ID" value="KAJ4833976.1"/>
    <property type="molecule type" value="Genomic_DNA"/>
</dbReference>
<keyword evidence="11 14" id="KW-0560">Oxidoreductase</keyword>
<evidence type="ECO:0000256" key="3">
    <source>
        <dbReference type="ARBA" id="ARBA00004141"/>
    </source>
</evidence>
<dbReference type="PANTHER" id="PTHR10835:SF15">
    <property type="entry name" value="SQUALENE EPOXIDASE 2, MITOCHONDRIAL"/>
    <property type="match status" value="1"/>
</dbReference>
<evidence type="ECO:0000256" key="6">
    <source>
        <dbReference type="ARBA" id="ARBA00012312"/>
    </source>
</evidence>
<sequence length="527" mass="57634">MDYSWIFGGFIASLLGFITLIYSFKKKRKISPSVKDQRNEALNRRANGKPRSDADHGGVDVIIVGAGIAGSALAYALGKDGWRVHVIERDLTEPQRMAGEFLQPGGYLKLIELDLQDCVNGITDSQEMTGVVFCMGGRSLKLPFPLQNYPSDVYGRSFHHGCFIQKLRKKAASLSNVRFEEGTVTSLVKENGIIKGVHYKTKAGQESTAYAPLTVVSDGCFSNLRRSLCSSKVEITSRFIGFIVKTCDLPDPKYGRAIFTEPSIFIYPIGTNEFRCFVNIIGEKIPSISSGEMANYLKTEVAAQVPPEMRNAFISAIDEKDNIKIATNLSMPASPCPTPGGFLIGDALNLRHPFTAGGMTAAFSDVVLLRDLLRPLNNLSGDPVAICKYLESFYILRKPMACSINAAAGLLSKIFFPRDDPLMREMSEVCFEYMGLGEIFGGGLVSVFAGLSPSPLFLVSHLVGLTVFAVGRSLLPFPSPNRLWAAARLFMGASSVAFSVLKAEGIRETLFPWTLPAYYRGPPPNLR</sequence>
<evidence type="ECO:0000313" key="19">
    <source>
        <dbReference type="Proteomes" id="UP001141552"/>
    </source>
</evidence>
<evidence type="ECO:0000259" key="17">
    <source>
        <dbReference type="Pfam" id="PF08491"/>
    </source>
</evidence>
<comment type="pathway">
    <text evidence="4">Terpene metabolism; lanosterol biosynthesis; lanosterol from farnesyl diphosphate: step 2/3.</text>
</comment>
<evidence type="ECO:0000256" key="9">
    <source>
        <dbReference type="ARBA" id="ARBA00022827"/>
    </source>
</evidence>
<dbReference type="InterPro" id="IPR036188">
    <property type="entry name" value="FAD/NAD-bd_sf"/>
</dbReference>
<evidence type="ECO:0000256" key="4">
    <source>
        <dbReference type="ARBA" id="ARBA00005018"/>
    </source>
</evidence>
<dbReference type="FunFam" id="3.50.50.60:FF:000074">
    <property type="entry name" value="Squalene monooxygenase 2"/>
    <property type="match status" value="1"/>
</dbReference>
<gene>
    <name evidence="18" type="ORF">Tsubulata_027450</name>
</gene>